<organism evidence="1 2">
    <name type="scientific">Nitrolancea hollandica Lb</name>
    <dbReference type="NCBI Taxonomy" id="1129897"/>
    <lineage>
        <taxon>Bacteria</taxon>
        <taxon>Pseudomonadati</taxon>
        <taxon>Thermomicrobiota</taxon>
        <taxon>Thermomicrobia</taxon>
        <taxon>Sphaerobacterales</taxon>
        <taxon>Sphaerobacterineae</taxon>
        <taxon>Sphaerobacteraceae</taxon>
        <taxon>Nitrolancea</taxon>
    </lineage>
</organism>
<protein>
    <submittedName>
        <fullName evidence="1">Uncharacterized protein</fullName>
    </submittedName>
</protein>
<gene>
    <name evidence="1" type="ORF">NITHO_3430014</name>
</gene>
<evidence type="ECO:0000313" key="1">
    <source>
        <dbReference type="EMBL" id="CCF84469.1"/>
    </source>
</evidence>
<dbReference type="OrthoDB" id="171926at2"/>
<proteinExistence type="predicted"/>
<accession>I4EIF7</accession>
<evidence type="ECO:0000313" key="2">
    <source>
        <dbReference type="Proteomes" id="UP000004221"/>
    </source>
</evidence>
<sequence>MDDMRILVANEPRAYRDVIAAAFRELRPQHEVIPVEPDQLDGEVARLHPHLVVCSRLSEVVETSPLTWVMLYPDNETRTVISIAGKQTVAADVEFSQLLSVIDQTEVIAQLS</sequence>
<reference evidence="1 2" key="1">
    <citation type="journal article" date="2012" name="ISME J.">
        <title>Nitrification expanded: discovery, physiology and genomics of a nitrite-oxidizing bacterium from the phylum Chloroflexi.</title>
        <authorList>
            <person name="Sorokin D.Y."/>
            <person name="Lucker S."/>
            <person name="Vejmelkova D."/>
            <person name="Kostrikina N.A."/>
            <person name="Kleerebezem R."/>
            <person name="Rijpstra W.I."/>
            <person name="Damste J.S."/>
            <person name="Le Paslier D."/>
            <person name="Muyzer G."/>
            <person name="Wagner M."/>
            <person name="van Loosdrecht M.C."/>
            <person name="Daims H."/>
        </authorList>
    </citation>
    <scope>NUCLEOTIDE SEQUENCE [LARGE SCALE GENOMIC DNA]</scope>
    <source>
        <strain evidence="2">none</strain>
    </source>
</reference>
<dbReference type="RefSeq" id="WP_008478653.1">
    <property type="nucleotide sequence ID" value="NZ_CAGS01000272.1"/>
</dbReference>
<comment type="caution">
    <text evidence="1">The sequence shown here is derived from an EMBL/GenBank/DDBJ whole genome shotgun (WGS) entry which is preliminary data.</text>
</comment>
<dbReference type="Proteomes" id="UP000004221">
    <property type="component" value="Unassembled WGS sequence"/>
</dbReference>
<dbReference type="EMBL" id="CAGS01000272">
    <property type="protein sequence ID" value="CCF84469.1"/>
    <property type="molecule type" value="Genomic_DNA"/>
</dbReference>
<dbReference type="AlphaFoldDB" id="I4EIF7"/>
<name>I4EIF7_9BACT</name>
<keyword evidence="2" id="KW-1185">Reference proteome</keyword>